<keyword evidence="2" id="KW-0732">Signal</keyword>
<protein>
    <recommendedName>
        <fullName evidence="5">Secreted protein</fullName>
    </recommendedName>
</protein>
<feature type="region of interest" description="Disordered" evidence="1">
    <location>
        <begin position="83"/>
        <end position="107"/>
    </location>
</feature>
<reference evidence="3" key="1">
    <citation type="submission" date="2023-06" db="EMBL/GenBank/DDBJ databases">
        <title>Genome-scale phylogeny and comparative genomics of the fungal order Sordariales.</title>
        <authorList>
            <consortium name="Lawrence Berkeley National Laboratory"/>
            <person name="Hensen N."/>
            <person name="Bonometti L."/>
            <person name="Westerberg I."/>
            <person name="Brannstrom I.O."/>
            <person name="Guillou S."/>
            <person name="Cros-Aarteil S."/>
            <person name="Calhoun S."/>
            <person name="Haridas S."/>
            <person name="Kuo A."/>
            <person name="Mondo S."/>
            <person name="Pangilinan J."/>
            <person name="Riley R."/>
            <person name="Labutti K."/>
            <person name="Andreopoulos B."/>
            <person name="Lipzen A."/>
            <person name="Chen C."/>
            <person name="Yanf M."/>
            <person name="Daum C."/>
            <person name="Ng V."/>
            <person name="Clum A."/>
            <person name="Steindorff A."/>
            <person name="Ohm R."/>
            <person name="Martin F."/>
            <person name="Silar P."/>
            <person name="Natvig D."/>
            <person name="Lalanne C."/>
            <person name="Gautier V."/>
            <person name="Ament-Velasquez S.L."/>
            <person name="Kruys A."/>
            <person name="Hutchinson M.I."/>
            <person name="Powell A.J."/>
            <person name="Barry K."/>
            <person name="Miller A.N."/>
            <person name="Grigoriev I.V."/>
            <person name="Debuchy R."/>
            <person name="Gladieux P."/>
            <person name="Thoren M.H."/>
            <person name="Johannesson H."/>
        </authorList>
    </citation>
    <scope>NUCLEOTIDE SEQUENCE</scope>
    <source>
        <strain evidence="3">CBS 307.81</strain>
    </source>
</reference>
<evidence type="ECO:0000313" key="3">
    <source>
        <dbReference type="EMBL" id="KAK0670528.1"/>
    </source>
</evidence>
<evidence type="ECO:0008006" key="5">
    <source>
        <dbReference type="Google" id="ProtNLM"/>
    </source>
</evidence>
<evidence type="ECO:0000256" key="2">
    <source>
        <dbReference type="SAM" id="SignalP"/>
    </source>
</evidence>
<evidence type="ECO:0000313" key="4">
    <source>
        <dbReference type="Proteomes" id="UP001174997"/>
    </source>
</evidence>
<dbReference type="Proteomes" id="UP001174997">
    <property type="component" value="Unassembled WGS sequence"/>
</dbReference>
<dbReference type="AlphaFoldDB" id="A0AA39ZGH7"/>
<organism evidence="3 4">
    <name type="scientific">Cercophora samala</name>
    <dbReference type="NCBI Taxonomy" id="330535"/>
    <lineage>
        <taxon>Eukaryota</taxon>
        <taxon>Fungi</taxon>
        <taxon>Dikarya</taxon>
        <taxon>Ascomycota</taxon>
        <taxon>Pezizomycotina</taxon>
        <taxon>Sordariomycetes</taxon>
        <taxon>Sordariomycetidae</taxon>
        <taxon>Sordariales</taxon>
        <taxon>Lasiosphaeriaceae</taxon>
        <taxon>Cercophora</taxon>
    </lineage>
</organism>
<proteinExistence type="predicted"/>
<accession>A0AA39ZGH7</accession>
<dbReference type="EMBL" id="JAULSY010000030">
    <property type="protein sequence ID" value="KAK0670528.1"/>
    <property type="molecule type" value="Genomic_DNA"/>
</dbReference>
<feature type="signal peptide" evidence="2">
    <location>
        <begin position="1"/>
        <end position="36"/>
    </location>
</feature>
<keyword evidence="4" id="KW-1185">Reference proteome</keyword>
<feature type="chain" id="PRO_5041359323" description="Secreted protein" evidence="2">
    <location>
        <begin position="37"/>
        <end position="107"/>
    </location>
</feature>
<sequence>MRSSARAVCHAGRFHSLGTALSTLLVSLCWCPSAGTLSANTVGALRYSSVGLVPRRCCGAVVSLSLTPSFFLVSQKLSLVARRKRGPPSDRSPTGPRCSFSPCCKDL</sequence>
<gene>
    <name evidence="3" type="ORF">QBC41DRAFT_72719</name>
</gene>
<comment type="caution">
    <text evidence="3">The sequence shown here is derived from an EMBL/GenBank/DDBJ whole genome shotgun (WGS) entry which is preliminary data.</text>
</comment>
<name>A0AA39ZGH7_9PEZI</name>
<evidence type="ECO:0000256" key="1">
    <source>
        <dbReference type="SAM" id="MobiDB-lite"/>
    </source>
</evidence>